<dbReference type="Proteomes" id="UP000299102">
    <property type="component" value="Unassembled WGS sequence"/>
</dbReference>
<keyword evidence="3" id="KW-1185">Reference proteome</keyword>
<organism evidence="2 3">
    <name type="scientific">Eumeta variegata</name>
    <name type="common">Bagworm moth</name>
    <name type="synonym">Eumeta japonica</name>
    <dbReference type="NCBI Taxonomy" id="151549"/>
    <lineage>
        <taxon>Eukaryota</taxon>
        <taxon>Metazoa</taxon>
        <taxon>Ecdysozoa</taxon>
        <taxon>Arthropoda</taxon>
        <taxon>Hexapoda</taxon>
        <taxon>Insecta</taxon>
        <taxon>Pterygota</taxon>
        <taxon>Neoptera</taxon>
        <taxon>Endopterygota</taxon>
        <taxon>Lepidoptera</taxon>
        <taxon>Glossata</taxon>
        <taxon>Ditrysia</taxon>
        <taxon>Tineoidea</taxon>
        <taxon>Psychidae</taxon>
        <taxon>Oiketicinae</taxon>
        <taxon>Eumeta</taxon>
    </lineage>
</organism>
<comment type="caution">
    <text evidence="2">The sequence shown here is derived from an EMBL/GenBank/DDBJ whole genome shotgun (WGS) entry which is preliminary data.</text>
</comment>
<evidence type="ECO:0000256" key="1">
    <source>
        <dbReference type="SAM" id="MobiDB-lite"/>
    </source>
</evidence>
<name>A0A4C1UR10_EUMVA</name>
<sequence length="72" mass="7511">MSQYNCPTLSLAESAAAGLRVVPVFPARARTTKCRASPDGTPRRTYARGPAPVVPAPDEPPAHTTPACVHTA</sequence>
<reference evidence="2 3" key="1">
    <citation type="journal article" date="2019" name="Commun. Biol.">
        <title>The bagworm genome reveals a unique fibroin gene that provides high tensile strength.</title>
        <authorList>
            <person name="Kono N."/>
            <person name="Nakamura H."/>
            <person name="Ohtoshi R."/>
            <person name="Tomita M."/>
            <person name="Numata K."/>
            <person name="Arakawa K."/>
        </authorList>
    </citation>
    <scope>NUCLEOTIDE SEQUENCE [LARGE SCALE GENOMIC DNA]</scope>
</reference>
<dbReference type="EMBL" id="BGZK01000206">
    <property type="protein sequence ID" value="GBP28416.1"/>
    <property type="molecule type" value="Genomic_DNA"/>
</dbReference>
<evidence type="ECO:0000313" key="3">
    <source>
        <dbReference type="Proteomes" id="UP000299102"/>
    </source>
</evidence>
<accession>A0A4C1UR10</accession>
<feature type="region of interest" description="Disordered" evidence="1">
    <location>
        <begin position="33"/>
        <end position="72"/>
    </location>
</feature>
<dbReference type="AlphaFoldDB" id="A0A4C1UR10"/>
<gene>
    <name evidence="2" type="ORF">EVAR_102989_1</name>
</gene>
<proteinExistence type="predicted"/>
<evidence type="ECO:0000313" key="2">
    <source>
        <dbReference type="EMBL" id="GBP28416.1"/>
    </source>
</evidence>
<protein>
    <submittedName>
        <fullName evidence="2">Uncharacterized protein</fullName>
    </submittedName>
</protein>